<dbReference type="InterPro" id="IPR050951">
    <property type="entry name" value="Retrovirus_Pol_polyprotein"/>
</dbReference>
<dbReference type="PROSITE" id="PS50994">
    <property type="entry name" value="INTEGRASE"/>
    <property type="match status" value="1"/>
</dbReference>
<sequence>MNVNLAITPKPAYQKETIQQPEIPESRWEKMTCDLIEMQGRQYLTNVDHYSNFIEADFLTTTTTEIVKNKLKGHFARFGVQKFIVSDCRPLFTSRKFRNVCKWWNFKHVSSSPGYPASNWGSE</sequence>
<dbReference type="PANTHER" id="PTHR37984">
    <property type="entry name" value="PROTEIN CBG26694"/>
    <property type="match status" value="1"/>
</dbReference>
<evidence type="ECO:0000313" key="2">
    <source>
        <dbReference type="EMBL" id="GFR62242.1"/>
    </source>
</evidence>
<dbReference type="Gene3D" id="3.30.420.10">
    <property type="entry name" value="Ribonuclease H-like superfamily/Ribonuclease H"/>
    <property type="match status" value="1"/>
</dbReference>
<dbReference type="InterPro" id="IPR012337">
    <property type="entry name" value="RNaseH-like_sf"/>
</dbReference>
<reference evidence="2 3" key="1">
    <citation type="journal article" date="2021" name="Elife">
        <title>Chloroplast acquisition without the gene transfer in kleptoplastic sea slugs, Plakobranchus ocellatus.</title>
        <authorList>
            <person name="Maeda T."/>
            <person name="Takahashi S."/>
            <person name="Yoshida T."/>
            <person name="Shimamura S."/>
            <person name="Takaki Y."/>
            <person name="Nagai Y."/>
            <person name="Toyoda A."/>
            <person name="Suzuki Y."/>
            <person name="Arimoto A."/>
            <person name="Ishii H."/>
            <person name="Satoh N."/>
            <person name="Nishiyama T."/>
            <person name="Hasebe M."/>
            <person name="Maruyama T."/>
            <person name="Minagawa J."/>
            <person name="Obokata J."/>
            <person name="Shigenobu S."/>
        </authorList>
    </citation>
    <scope>NUCLEOTIDE SEQUENCE [LARGE SCALE GENOMIC DNA]</scope>
</reference>
<organism evidence="2 3">
    <name type="scientific">Elysia marginata</name>
    <dbReference type="NCBI Taxonomy" id="1093978"/>
    <lineage>
        <taxon>Eukaryota</taxon>
        <taxon>Metazoa</taxon>
        <taxon>Spiralia</taxon>
        <taxon>Lophotrochozoa</taxon>
        <taxon>Mollusca</taxon>
        <taxon>Gastropoda</taxon>
        <taxon>Heterobranchia</taxon>
        <taxon>Euthyneura</taxon>
        <taxon>Panpulmonata</taxon>
        <taxon>Sacoglossa</taxon>
        <taxon>Placobranchoidea</taxon>
        <taxon>Plakobranchidae</taxon>
        <taxon>Elysia</taxon>
    </lineage>
</organism>
<dbReference type="SUPFAM" id="SSF53098">
    <property type="entry name" value="Ribonuclease H-like"/>
    <property type="match status" value="1"/>
</dbReference>
<proteinExistence type="predicted"/>
<name>A0AAV4EMC8_9GAST</name>
<dbReference type="GO" id="GO:0003676">
    <property type="term" value="F:nucleic acid binding"/>
    <property type="evidence" value="ECO:0007669"/>
    <property type="project" value="InterPro"/>
</dbReference>
<evidence type="ECO:0000313" key="3">
    <source>
        <dbReference type="Proteomes" id="UP000762676"/>
    </source>
</evidence>
<dbReference type="InterPro" id="IPR036397">
    <property type="entry name" value="RNaseH_sf"/>
</dbReference>
<dbReference type="EMBL" id="BMAT01010876">
    <property type="protein sequence ID" value="GFR62242.1"/>
    <property type="molecule type" value="Genomic_DNA"/>
</dbReference>
<dbReference type="Pfam" id="PF00665">
    <property type="entry name" value="rve"/>
    <property type="match status" value="1"/>
</dbReference>
<gene>
    <name evidence="2" type="ORF">ElyMa_005451100</name>
</gene>
<dbReference type="GO" id="GO:0015074">
    <property type="term" value="P:DNA integration"/>
    <property type="evidence" value="ECO:0007669"/>
    <property type="project" value="InterPro"/>
</dbReference>
<evidence type="ECO:0000259" key="1">
    <source>
        <dbReference type="PROSITE" id="PS50994"/>
    </source>
</evidence>
<accession>A0AAV4EMC8</accession>
<dbReference type="PANTHER" id="PTHR37984:SF8">
    <property type="entry name" value="CCHC-TYPE DOMAIN-CONTAINING PROTEIN"/>
    <property type="match status" value="1"/>
</dbReference>
<dbReference type="Proteomes" id="UP000762676">
    <property type="component" value="Unassembled WGS sequence"/>
</dbReference>
<keyword evidence="3" id="KW-1185">Reference proteome</keyword>
<dbReference type="InterPro" id="IPR001584">
    <property type="entry name" value="Integrase_cat-core"/>
</dbReference>
<feature type="domain" description="Integrase catalytic" evidence="1">
    <location>
        <begin position="20"/>
        <end position="123"/>
    </location>
</feature>
<dbReference type="AlphaFoldDB" id="A0AAV4EMC8"/>
<comment type="caution">
    <text evidence="2">The sequence shown here is derived from an EMBL/GenBank/DDBJ whole genome shotgun (WGS) entry which is preliminary data.</text>
</comment>
<protein>
    <submittedName>
        <fullName evidence="2">Endogenous retrovirus group K member 113 Pol protein-like</fullName>
    </submittedName>
</protein>